<dbReference type="InterPro" id="IPR005901">
    <property type="entry name" value="GLPGLI"/>
</dbReference>
<feature type="signal peptide" evidence="1">
    <location>
        <begin position="1"/>
        <end position="23"/>
    </location>
</feature>
<evidence type="ECO:0008006" key="4">
    <source>
        <dbReference type="Google" id="ProtNLM"/>
    </source>
</evidence>
<sequence length="285" mass="32370">MKTTYITTLTLLLALLASSIVQAQKSSSTVFKAIYEMKGTYFAEKIKDRDKIPVSPMALEIYPDKSFFYSMPRMAQDSITHAVYEATNDEAKAQQEGNKVSNRSMDLHVLSSFETGQSVVTQAINFDYYKYEEEMIRPEWVIDESVTETRSGYKCHKATADYLGRAWTAWFTPEVPTPAGPWKLWGLPGLIVEASEADDIYSFSLSSFAPMDEQDSKIDCDKYVVLGAVKKDTKAKVTKLLQLFVTDMQKFFQMIFPGAKVIIQDQDGNKLKGEELRDKFVNIER</sequence>
<evidence type="ECO:0000313" key="3">
    <source>
        <dbReference type="Proteomes" id="UP000030125"/>
    </source>
</evidence>
<keyword evidence="1" id="KW-0732">Signal</keyword>
<dbReference type="NCBIfam" id="TIGR01200">
    <property type="entry name" value="GLPGLI"/>
    <property type="match status" value="1"/>
</dbReference>
<organism evidence="2 3">
    <name type="scientific">Porphyromonas cangingivalis</name>
    <dbReference type="NCBI Taxonomy" id="36874"/>
    <lineage>
        <taxon>Bacteria</taxon>
        <taxon>Pseudomonadati</taxon>
        <taxon>Bacteroidota</taxon>
        <taxon>Bacteroidia</taxon>
        <taxon>Bacteroidales</taxon>
        <taxon>Porphyromonadaceae</taxon>
        <taxon>Porphyromonas</taxon>
    </lineage>
</organism>
<proteinExistence type="predicted"/>
<gene>
    <name evidence="2" type="ORF">HQ35_07085</name>
</gene>
<evidence type="ECO:0000313" key="2">
    <source>
        <dbReference type="EMBL" id="KGN79759.1"/>
    </source>
</evidence>
<keyword evidence="3" id="KW-1185">Reference proteome</keyword>
<dbReference type="EMBL" id="JQJD01000047">
    <property type="protein sequence ID" value="KGN79759.1"/>
    <property type="molecule type" value="Genomic_DNA"/>
</dbReference>
<dbReference type="AlphaFoldDB" id="A0A0A2ETU3"/>
<dbReference type="Proteomes" id="UP000030125">
    <property type="component" value="Unassembled WGS sequence"/>
</dbReference>
<comment type="caution">
    <text evidence="2">The sequence shown here is derived from an EMBL/GenBank/DDBJ whole genome shotgun (WGS) entry which is preliminary data.</text>
</comment>
<name>A0A0A2ETU3_PORCN</name>
<feature type="chain" id="PRO_5005166785" description="GLPGLI family protein" evidence="1">
    <location>
        <begin position="24"/>
        <end position="285"/>
    </location>
</feature>
<dbReference type="OrthoDB" id="1010927at2"/>
<evidence type="ECO:0000256" key="1">
    <source>
        <dbReference type="SAM" id="SignalP"/>
    </source>
</evidence>
<protein>
    <recommendedName>
        <fullName evidence="4">GLPGLI family protein</fullName>
    </recommendedName>
</protein>
<reference evidence="2 3" key="1">
    <citation type="submission" date="2014-08" db="EMBL/GenBank/DDBJ databases">
        <title>Porphyromonas cangingivalis strain:COT-109_OH1386 Genome sequencing.</title>
        <authorList>
            <person name="Wallis C."/>
            <person name="Deusch O."/>
            <person name="O'Flynn C."/>
            <person name="Davis I."/>
            <person name="Jospin G."/>
            <person name="Darling A.E."/>
            <person name="Coil D.A."/>
            <person name="Alexiev A."/>
            <person name="Horsfall A."/>
            <person name="Kirkwood N."/>
            <person name="Harris S."/>
            <person name="Eisen J.A."/>
        </authorList>
    </citation>
    <scope>NUCLEOTIDE SEQUENCE [LARGE SCALE GENOMIC DNA]</scope>
    <source>
        <strain evidence="3">COT-109 OH1386</strain>
    </source>
</reference>
<accession>A0A0A2ETU3</accession>
<dbReference type="RefSeq" id="WP_036852055.1">
    <property type="nucleotide sequence ID" value="NZ_JQJD01000047.1"/>
</dbReference>
<dbReference type="Pfam" id="PF09697">
    <property type="entry name" value="Porph_ging"/>
    <property type="match status" value="1"/>
</dbReference>